<dbReference type="AlphaFoldDB" id="A0A0P0REB0"/>
<name>A0A0P0REB0_9BURK</name>
<accession>A0A0P0REB0</accession>
<dbReference type="RefSeq" id="WP_035988208.1">
    <property type="nucleotide sequence ID" value="NZ_CP012747.1"/>
</dbReference>
<evidence type="ECO:0000313" key="3">
    <source>
        <dbReference type="Proteomes" id="UP000019146"/>
    </source>
</evidence>
<dbReference type="PROSITE" id="PS51184">
    <property type="entry name" value="JMJC"/>
    <property type="match status" value="1"/>
</dbReference>
<feature type="domain" description="JmjC" evidence="1">
    <location>
        <begin position="109"/>
        <end position="262"/>
    </location>
</feature>
<dbReference type="Gene3D" id="2.60.120.650">
    <property type="entry name" value="Cupin"/>
    <property type="match status" value="1"/>
</dbReference>
<proteinExistence type="predicted"/>
<evidence type="ECO:0000313" key="2">
    <source>
        <dbReference type="EMBL" id="ALL66739.1"/>
    </source>
</evidence>
<evidence type="ECO:0000259" key="1">
    <source>
        <dbReference type="PROSITE" id="PS51184"/>
    </source>
</evidence>
<gene>
    <name evidence="2" type="ORF">K788_00015445</name>
</gene>
<organism evidence="2 3">
    <name type="scientific">Paraburkholderia caribensis MBA4</name>
    <dbReference type="NCBI Taxonomy" id="1323664"/>
    <lineage>
        <taxon>Bacteria</taxon>
        <taxon>Pseudomonadati</taxon>
        <taxon>Pseudomonadota</taxon>
        <taxon>Betaproteobacteria</taxon>
        <taxon>Burkholderiales</taxon>
        <taxon>Burkholderiaceae</taxon>
        <taxon>Paraburkholderia</taxon>
    </lineage>
</organism>
<dbReference type="SUPFAM" id="SSF51197">
    <property type="entry name" value="Clavaminate synthase-like"/>
    <property type="match status" value="1"/>
</dbReference>
<protein>
    <submittedName>
        <fullName evidence="2">Transcriptional regulator</fullName>
    </submittedName>
</protein>
<dbReference type="Proteomes" id="UP000019146">
    <property type="component" value="Chromosome 2"/>
</dbReference>
<sequence>MDISAGFPVPETTLPDKWIDVDSSVFRERFERKSFEVAHHLASHPRFQLSQLMELTERTLRTRPSDLYYDMGDVAPGQKWKDTNHAFSPLDALGQLEDSNAWFILRDAQRDPAYTELYRHAIAEVKDMIGGGIESKIRNEEIIIFITSPKRVTAYHIDRECNFILQIHGEKDLYVFDREDRQILPEEEIEQFWTIDNNAPNYRPELQDRSRLYRLAPGNGVHVPVNCPHWLKNDDNISVTLSVNFQFIDSIRADIYRANYYLRRLGINPNPPGQNAVRDRAKAMAYSTASAVRRAARSALKRGG</sequence>
<reference evidence="2 3" key="1">
    <citation type="journal article" date="2014" name="Genome Announc.">
        <title>Draft Genome Sequence of the Haloacid-Degrading Burkholderia caribensis Strain MBA4.</title>
        <authorList>
            <person name="Pan Y."/>
            <person name="Kong K.F."/>
            <person name="Tsang J.S."/>
        </authorList>
    </citation>
    <scope>NUCLEOTIDE SEQUENCE [LARGE SCALE GENOMIC DNA]</scope>
    <source>
        <strain evidence="2 3">MBA4</strain>
    </source>
</reference>
<dbReference type="GeneID" id="69970669"/>
<dbReference type="InterPro" id="IPR003347">
    <property type="entry name" value="JmjC_dom"/>
</dbReference>
<dbReference type="EMBL" id="CP012747">
    <property type="protein sequence ID" value="ALL66739.1"/>
    <property type="molecule type" value="Genomic_DNA"/>
</dbReference>
<dbReference type="KEGG" id="bcai:K788_00015445"/>